<feature type="region of interest" description="Disordered" evidence="1">
    <location>
        <begin position="459"/>
        <end position="482"/>
    </location>
</feature>
<evidence type="ECO:0000313" key="3">
    <source>
        <dbReference type="EMBL" id="SFV53872.1"/>
    </source>
</evidence>
<feature type="domain" description="Flagellar hook-length control protein-like C-terminal" evidence="2">
    <location>
        <begin position="386"/>
        <end position="464"/>
    </location>
</feature>
<sequence>MISLESKTQATATSSPLNLAPKEEGPEIGLSFSELLRGVSTKKDDKIIQNGAFVVALDGEVSADTKASSTKTTSLLELLKGEQKEASKLPLELNPEAIKDLTPKEIKVLIKDAKEYLKNKIISSEGFKKAEIANLPKTLKGLVQVAQKFGIDIGKITLQEVKQSTLAQSQPIQTITPLKEDTYEIKSKVQVRTAVRDSLEVDAEVISKQVPKNVPVSLKTSDVPEKLINEKLSQQVKADVKIDTKVAVQAEKLIKEIKATPLFKAQSVKEITTEQLVNTKISTLEVNVPKKKTDETLKLLLRGETVAKADKGFTSDFSVATARVLAPEATRDVNKSLESLLRGETKDSTQNQKLDGLNIAKADSFEIKLNEAKQMTKYLSGDVKTAIEDYKSPFTRIKVALNPQRLGSIELTVVQRGKNLHINISSNNAAINALVLNANDLKVQLSNSGINNATLNFNNNSSSSEQGSFGQQQRNSQNERQAKEEYNYFTNEETNEEILNSLEIVVPHYA</sequence>
<keyword evidence="3" id="KW-0966">Cell projection</keyword>
<feature type="compositionally biased region" description="Polar residues" evidence="1">
    <location>
        <begin position="1"/>
        <end position="17"/>
    </location>
</feature>
<accession>A0A1W1BK16</accession>
<keyword evidence="3" id="KW-0969">Cilium</keyword>
<dbReference type="InterPro" id="IPR021136">
    <property type="entry name" value="Flagellar_hook_control-like_C"/>
</dbReference>
<keyword evidence="3" id="KW-0282">Flagellum</keyword>
<reference evidence="3" key="1">
    <citation type="submission" date="2016-10" db="EMBL/GenBank/DDBJ databases">
        <authorList>
            <person name="de Groot N.N."/>
        </authorList>
    </citation>
    <scope>NUCLEOTIDE SEQUENCE</scope>
</reference>
<evidence type="ECO:0000259" key="2">
    <source>
        <dbReference type="Pfam" id="PF02120"/>
    </source>
</evidence>
<organism evidence="3">
    <name type="scientific">hydrothermal vent metagenome</name>
    <dbReference type="NCBI Taxonomy" id="652676"/>
    <lineage>
        <taxon>unclassified sequences</taxon>
        <taxon>metagenomes</taxon>
        <taxon>ecological metagenomes</taxon>
    </lineage>
</organism>
<dbReference type="Gene3D" id="3.30.750.140">
    <property type="match status" value="1"/>
</dbReference>
<gene>
    <name evidence="3" type="ORF">MNB_SM-4-405</name>
</gene>
<dbReference type="AlphaFoldDB" id="A0A1W1BK16"/>
<dbReference type="InterPro" id="IPR038610">
    <property type="entry name" value="FliK-like_C_sf"/>
</dbReference>
<protein>
    <submittedName>
        <fullName evidence="3">Flagellar hook-length control protein FliK</fullName>
    </submittedName>
</protein>
<evidence type="ECO:0000256" key="1">
    <source>
        <dbReference type="SAM" id="MobiDB-lite"/>
    </source>
</evidence>
<dbReference type="Pfam" id="PF02120">
    <property type="entry name" value="Flg_hook"/>
    <property type="match status" value="1"/>
</dbReference>
<name>A0A1W1BK16_9ZZZZ</name>
<proteinExistence type="predicted"/>
<feature type="region of interest" description="Disordered" evidence="1">
    <location>
        <begin position="1"/>
        <end position="25"/>
    </location>
</feature>
<feature type="compositionally biased region" description="Low complexity" evidence="1">
    <location>
        <begin position="459"/>
        <end position="473"/>
    </location>
</feature>
<dbReference type="EMBL" id="FPHF01000026">
    <property type="protein sequence ID" value="SFV53872.1"/>
    <property type="molecule type" value="Genomic_DNA"/>
</dbReference>